<sequence length="342" mass="38052">MSTGCCAFPADDSVHDDYQDYHASDADVEDLTGEDDDDDPMDIDDPSHPHSASASAGASTSTAHQLFAAQSTPLPWGALHQPGFSYKQAGDVILDDWTLKGFDGTERECKARHTVLRQQFDASGGCDIITVADDCTVEWHNRGWKKETDLDQARANDAVATSCGALAHMAKNICREVWHLPRRCKNRGWMSFKIGGKVVTAKEDCYQRFVCTRVRAAKQLAAHGMGDKQAYMRTMSRRGNHNYQRLVHTKDVLPFCTIADGEYSGRALTSKEKKCRRYRDYNRCENVGEANMIGLAHPSGSADASWLVTAPLHVMTVVVVRHADNAPQYADRHHFHHNTELT</sequence>
<feature type="compositionally biased region" description="Low complexity" evidence="1">
    <location>
        <begin position="51"/>
        <end position="63"/>
    </location>
</feature>
<name>A0A0G4EFU4_VITBC</name>
<dbReference type="AlphaFoldDB" id="A0A0G4EFU4"/>
<dbReference type="InParanoid" id="A0A0G4EFU4"/>
<accession>A0A0G4EFU4</accession>
<protein>
    <submittedName>
        <fullName evidence="2">Uncharacterized protein</fullName>
    </submittedName>
</protein>
<reference evidence="2 3" key="1">
    <citation type="submission" date="2014-11" db="EMBL/GenBank/DDBJ databases">
        <authorList>
            <person name="Zhu J."/>
            <person name="Qi W."/>
            <person name="Song R."/>
        </authorList>
    </citation>
    <scope>NUCLEOTIDE SEQUENCE [LARGE SCALE GENOMIC DNA]</scope>
</reference>
<feature type="compositionally biased region" description="Acidic residues" evidence="1">
    <location>
        <begin position="26"/>
        <end position="44"/>
    </location>
</feature>
<dbReference type="Proteomes" id="UP000041254">
    <property type="component" value="Unassembled WGS sequence"/>
</dbReference>
<organism evidence="2 3">
    <name type="scientific">Vitrella brassicaformis (strain CCMP3155)</name>
    <dbReference type="NCBI Taxonomy" id="1169540"/>
    <lineage>
        <taxon>Eukaryota</taxon>
        <taxon>Sar</taxon>
        <taxon>Alveolata</taxon>
        <taxon>Colpodellida</taxon>
        <taxon>Vitrellaceae</taxon>
        <taxon>Vitrella</taxon>
    </lineage>
</organism>
<evidence type="ECO:0000313" key="2">
    <source>
        <dbReference type="EMBL" id="CEL94250.1"/>
    </source>
</evidence>
<gene>
    <name evidence="2" type="ORF">Vbra_7226</name>
</gene>
<dbReference type="EMBL" id="CDMY01000212">
    <property type="protein sequence ID" value="CEL94250.1"/>
    <property type="molecule type" value="Genomic_DNA"/>
</dbReference>
<evidence type="ECO:0000313" key="3">
    <source>
        <dbReference type="Proteomes" id="UP000041254"/>
    </source>
</evidence>
<keyword evidence="3" id="KW-1185">Reference proteome</keyword>
<feature type="region of interest" description="Disordered" evidence="1">
    <location>
        <begin position="1"/>
        <end position="63"/>
    </location>
</feature>
<feature type="compositionally biased region" description="Basic and acidic residues" evidence="1">
    <location>
        <begin position="12"/>
        <end position="25"/>
    </location>
</feature>
<dbReference type="VEuPathDB" id="CryptoDB:Vbra_7226"/>
<evidence type="ECO:0000256" key="1">
    <source>
        <dbReference type="SAM" id="MobiDB-lite"/>
    </source>
</evidence>
<proteinExistence type="predicted"/>